<dbReference type="EMBL" id="AYGX02000100">
    <property type="protein sequence ID" value="KRO26905.1"/>
    <property type="molecule type" value="Genomic_DNA"/>
</dbReference>
<feature type="transmembrane region" description="Helical" evidence="1">
    <location>
        <begin position="7"/>
        <end position="29"/>
    </location>
</feature>
<keyword evidence="1" id="KW-1133">Transmembrane helix</keyword>
<name>A0A0R2NME1_9LACO</name>
<comment type="caution">
    <text evidence="2">The sequence shown here is derived from an EMBL/GenBank/DDBJ whole genome shotgun (WGS) entry which is preliminary data.</text>
</comment>
<evidence type="ECO:0000313" key="2">
    <source>
        <dbReference type="EMBL" id="KRO26905.1"/>
    </source>
</evidence>
<reference evidence="2 3" key="1">
    <citation type="journal article" date="2015" name="Genome Announc.">
        <title>Expanding the biotechnology potential of lactobacilli through comparative genomics of 213 strains and associated genera.</title>
        <authorList>
            <person name="Sun Z."/>
            <person name="Harris H.M."/>
            <person name="McCann A."/>
            <person name="Guo C."/>
            <person name="Argimon S."/>
            <person name="Zhang W."/>
            <person name="Yang X."/>
            <person name="Jeffery I.B."/>
            <person name="Cooney J.C."/>
            <person name="Kagawa T.F."/>
            <person name="Liu W."/>
            <person name="Song Y."/>
            <person name="Salvetti E."/>
            <person name="Wrobel A."/>
            <person name="Rasinkangas P."/>
            <person name="Parkhill J."/>
            <person name="Rea M.C."/>
            <person name="O'Sullivan O."/>
            <person name="Ritari J."/>
            <person name="Douillard F.P."/>
            <person name="Paul Ross R."/>
            <person name="Yang R."/>
            <person name="Briner A.E."/>
            <person name="Felis G.E."/>
            <person name="de Vos W.M."/>
            <person name="Barrangou R."/>
            <person name="Klaenhammer T.R."/>
            <person name="Caufield P.W."/>
            <person name="Cui Y."/>
            <person name="Zhang H."/>
            <person name="O'Toole P.W."/>
        </authorList>
    </citation>
    <scope>NUCLEOTIDE SEQUENCE [LARGE SCALE GENOMIC DNA]</scope>
    <source>
        <strain evidence="2 3">DSM 21115</strain>
    </source>
</reference>
<keyword evidence="1" id="KW-0472">Membrane</keyword>
<organism evidence="2 3">
    <name type="scientific">Lactiplantibacillus fabifermentans DSM 21115</name>
    <dbReference type="NCBI Taxonomy" id="1413187"/>
    <lineage>
        <taxon>Bacteria</taxon>
        <taxon>Bacillati</taxon>
        <taxon>Bacillota</taxon>
        <taxon>Bacilli</taxon>
        <taxon>Lactobacillales</taxon>
        <taxon>Lactobacillaceae</taxon>
        <taxon>Lactiplantibacillus</taxon>
    </lineage>
</organism>
<feature type="transmembrane region" description="Helical" evidence="1">
    <location>
        <begin position="35"/>
        <end position="57"/>
    </location>
</feature>
<proteinExistence type="predicted"/>
<dbReference type="Proteomes" id="UP000050920">
    <property type="component" value="Unassembled WGS sequence"/>
</dbReference>
<accession>A0A0R2NME1</accession>
<protein>
    <submittedName>
        <fullName evidence="2">Uncharacterized protein</fullName>
    </submittedName>
</protein>
<evidence type="ECO:0000313" key="3">
    <source>
        <dbReference type="Proteomes" id="UP000050920"/>
    </source>
</evidence>
<dbReference type="AlphaFoldDB" id="A0A0R2NME1"/>
<keyword evidence="1" id="KW-0812">Transmembrane</keyword>
<evidence type="ECO:0000256" key="1">
    <source>
        <dbReference type="SAM" id="Phobius"/>
    </source>
</evidence>
<sequence length="86" mass="9331">MQALNNVRFGAIGMCALAVICTLINWAQLLTCNPIAFTRAGLSAVVIVLLVTSEVLLNKHTEISAEQRHLINKTNAIVLLLSLFTI</sequence>
<gene>
    <name evidence="2" type="ORF">DY78_GL000470</name>
</gene>
<keyword evidence="3" id="KW-1185">Reference proteome</keyword>
<dbReference type="RefSeq" id="WP_024623751.1">
    <property type="nucleotide sequence ID" value="NZ_AYGX02000100.1"/>
</dbReference>